<comment type="caution">
    <text evidence="1">The sequence shown here is derived from an EMBL/GenBank/DDBJ whole genome shotgun (WGS) entry which is preliminary data.</text>
</comment>
<reference evidence="1 2" key="1">
    <citation type="submission" date="2016-06" db="EMBL/GenBank/DDBJ databases">
        <authorList>
            <person name="Kjaerup R.B."/>
            <person name="Dalgaard T.S."/>
            <person name="Juul-Madsen H.R."/>
        </authorList>
    </citation>
    <scope>NUCLEOTIDE SEQUENCE [LARGE SCALE GENOMIC DNA]</scope>
    <source>
        <strain evidence="1 2">Pb300</strain>
    </source>
</reference>
<dbReference type="EMBL" id="LZYO01000001">
    <property type="protein sequence ID" value="ODH45469.1"/>
    <property type="molecule type" value="Genomic_DNA"/>
</dbReference>
<accession>A0A1D2JQH5</accession>
<dbReference type="AlphaFoldDB" id="A0A1D2JQH5"/>
<proteinExistence type="predicted"/>
<organism evidence="1 2">
    <name type="scientific">Paracoccidioides brasiliensis</name>
    <dbReference type="NCBI Taxonomy" id="121759"/>
    <lineage>
        <taxon>Eukaryota</taxon>
        <taxon>Fungi</taxon>
        <taxon>Dikarya</taxon>
        <taxon>Ascomycota</taxon>
        <taxon>Pezizomycotina</taxon>
        <taxon>Eurotiomycetes</taxon>
        <taxon>Eurotiomycetidae</taxon>
        <taxon>Onygenales</taxon>
        <taxon>Ajellomycetaceae</taxon>
        <taxon>Paracoccidioides</taxon>
    </lineage>
</organism>
<name>A0A1D2JQH5_PARBR</name>
<gene>
    <name evidence="1" type="ORF">ACO22_00039</name>
</gene>
<dbReference type="Proteomes" id="UP000242814">
    <property type="component" value="Unassembled WGS sequence"/>
</dbReference>
<evidence type="ECO:0000313" key="2">
    <source>
        <dbReference type="Proteomes" id="UP000242814"/>
    </source>
</evidence>
<sequence length="91" mass="10602">MAESSSYAGSIVDNDELQRISNTQSAGSPVADLKTQIHQQIKMRQKYTIYIVSFTIWDIWRLFRRNMEASEKSISSAKRGIHFQQTLNHRR</sequence>
<evidence type="ECO:0000313" key="1">
    <source>
        <dbReference type="EMBL" id="ODH45469.1"/>
    </source>
</evidence>
<protein>
    <submittedName>
        <fullName evidence="1">Uncharacterized protein</fullName>
    </submittedName>
</protein>